<feature type="signal peptide" evidence="1">
    <location>
        <begin position="1"/>
        <end position="19"/>
    </location>
</feature>
<sequence>MVLLLVLLVNALLCGGGRQWRRTLELVLHGVLLALRCLVASWSHTAGCLLLIAYITRRYAGSTSQYLTASVGRRGDRAGHRGRYLSGWL</sequence>
<dbReference type="EMBL" id="GGFK01013605">
    <property type="protein sequence ID" value="MBW46926.1"/>
    <property type="molecule type" value="Transcribed_RNA"/>
</dbReference>
<reference evidence="2" key="1">
    <citation type="submission" date="2018-01" db="EMBL/GenBank/DDBJ databases">
        <title>An insight into the sialome of Amazonian anophelines.</title>
        <authorList>
            <person name="Ribeiro J.M."/>
            <person name="Scarpassa V."/>
            <person name="Calvo E."/>
        </authorList>
    </citation>
    <scope>NUCLEOTIDE SEQUENCE</scope>
    <source>
        <tissue evidence="2">Salivary glands</tissue>
    </source>
</reference>
<accession>A0A2M4B1M0</accession>
<protein>
    <submittedName>
        <fullName evidence="2">Putative secreted protein</fullName>
    </submittedName>
</protein>
<feature type="chain" id="PRO_5014766365" evidence="1">
    <location>
        <begin position="20"/>
        <end position="89"/>
    </location>
</feature>
<name>A0A2M4B1M0_9DIPT</name>
<keyword evidence="1" id="KW-0732">Signal</keyword>
<proteinExistence type="predicted"/>
<organism evidence="2">
    <name type="scientific">Anopheles triannulatus</name>
    <dbReference type="NCBI Taxonomy" id="58253"/>
    <lineage>
        <taxon>Eukaryota</taxon>
        <taxon>Metazoa</taxon>
        <taxon>Ecdysozoa</taxon>
        <taxon>Arthropoda</taxon>
        <taxon>Hexapoda</taxon>
        <taxon>Insecta</taxon>
        <taxon>Pterygota</taxon>
        <taxon>Neoptera</taxon>
        <taxon>Endopterygota</taxon>
        <taxon>Diptera</taxon>
        <taxon>Nematocera</taxon>
        <taxon>Culicoidea</taxon>
        <taxon>Culicidae</taxon>
        <taxon>Anophelinae</taxon>
        <taxon>Anopheles</taxon>
    </lineage>
</organism>
<evidence type="ECO:0000256" key="1">
    <source>
        <dbReference type="SAM" id="SignalP"/>
    </source>
</evidence>
<dbReference type="AlphaFoldDB" id="A0A2M4B1M0"/>
<evidence type="ECO:0000313" key="2">
    <source>
        <dbReference type="EMBL" id="MBW46926.1"/>
    </source>
</evidence>